<dbReference type="PANTHER" id="PTHR11451:SF44">
    <property type="entry name" value="THREONINE--TRNA LIGASE, CHLOROPLASTIC_MITOCHONDRIAL 2"/>
    <property type="match status" value="1"/>
</dbReference>
<gene>
    <name evidence="14" type="ORF">D6D85_08475</name>
</gene>
<dbReference type="Pfam" id="PF00587">
    <property type="entry name" value="tRNA-synt_2b"/>
    <property type="match status" value="1"/>
</dbReference>
<keyword evidence="15" id="KW-1185">Reference proteome</keyword>
<evidence type="ECO:0000256" key="2">
    <source>
        <dbReference type="ARBA" id="ARBA00022490"/>
    </source>
</evidence>
<dbReference type="EMBL" id="RCOS01000099">
    <property type="protein sequence ID" value="RSN74170.1"/>
    <property type="molecule type" value="Genomic_DNA"/>
</dbReference>
<dbReference type="SUPFAM" id="SSF52954">
    <property type="entry name" value="Class II aaRS ABD-related"/>
    <property type="match status" value="1"/>
</dbReference>
<dbReference type="GO" id="GO:0005737">
    <property type="term" value="C:cytoplasm"/>
    <property type="evidence" value="ECO:0007669"/>
    <property type="project" value="UniProtKB-UniRule"/>
</dbReference>
<evidence type="ECO:0000256" key="9">
    <source>
        <dbReference type="ARBA" id="ARBA00022917"/>
    </source>
</evidence>
<dbReference type="EC" id="6.1.1.3" evidence="12"/>
<keyword evidence="5" id="KW-0547">Nucleotide-binding</keyword>
<keyword evidence="10" id="KW-0030">Aminoacyl-tRNA synthetase</keyword>
<keyword evidence="6" id="KW-0862">Zinc</keyword>
<dbReference type="Gene3D" id="3.40.50.800">
    <property type="entry name" value="Anticodon-binding domain"/>
    <property type="match status" value="1"/>
</dbReference>
<comment type="similarity">
    <text evidence="1">Belongs to the class-II aminoacyl-tRNA synthetase family.</text>
</comment>
<dbReference type="PROSITE" id="PS50862">
    <property type="entry name" value="AA_TRNA_LIGASE_II"/>
    <property type="match status" value="1"/>
</dbReference>
<evidence type="ECO:0000256" key="12">
    <source>
        <dbReference type="NCBIfam" id="TIGR00418"/>
    </source>
</evidence>
<keyword evidence="3" id="KW-0820">tRNA-binding</keyword>
<dbReference type="PANTHER" id="PTHR11451">
    <property type="entry name" value="THREONINE-TRNA LIGASE"/>
    <property type="match status" value="1"/>
</dbReference>
<keyword evidence="8" id="KW-0694">RNA-binding</keyword>
<evidence type="ECO:0000256" key="5">
    <source>
        <dbReference type="ARBA" id="ARBA00022741"/>
    </source>
</evidence>
<reference evidence="14 15" key="1">
    <citation type="submission" date="2018-10" db="EMBL/GenBank/DDBJ databases">
        <title>Co-occurring genomic capacity for anaerobic methane metabolism and dissimilatory sulfite reduction discovered in the Korarchaeota.</title>
        <authorList>
            <person name="Mckay L.J."/>
            <person name="Dlakic M."/>
            <person name="Fields M.W."/>
            <person name="Delmont T.O."/>
            <person name="Eren A.M."/>
            <person name="Jay Z.J."/>
            <person name="Klingelsmith K.B."/>
            <person name="Rusch D.B."/>
            <person name="Inskeep W.P."/>
        </authorList>
    </citation>
    <scope>NUCLEOTIDE SEQUENCE [LARGE SCALE GENOMIC DNA]</scope>
    <source>
        <strain evidence="14 15">MDKW</strain>
    </source>
</reference>
<protein>
    <recommendedName>
        <fullName evidence="12">Threonine--tRNA ligase</fullName>
        <ecNumber evidence="12">6.1.1.3</ecNumber>
    </recommendedName>
</protein>
<feature type="domain" description="Aminoacyl-transfer RNA synthetases class-II family profile" evidence="13">
    <location>
        <begin position="194"/>
        <end position="489"/>
    </location>
</feature>
<dbReference type="InterPro" id="IPR047246">
    <property type="entry name" value="ThrRS_anticodon"/>
</dbReference>
<dbReference type="GO" id="GO:0000049">
    <property type="term" value="F:tRNA binding"/>
    <property type="evidence" value="ECO:0007669"/>
    <property type="project" value="UniProtKB-KW"/>
</dbReference>
<dbReference type="GO" id="GO:0004829">
    <property type="term" value="F:threonine-tRNA ligase activity"/>
    <property type="evidence" value="ECO:0007669"/>
    <property type="project" value="UniProtKB-UniRule"/>
</dbReference>
<dbReference type="PRINTS" id="PR01047">
    <property type="entry name" value="TRNASYNTHTHR"/>
</dbReference>
<dbReference type="Pfam" id="PF03129">
    <property type="entry name" value="HGTP_anticodon"/>
    <property type="match status" value="1"/>
</dbReference>
<dbReference type="SUPFAM" id="SSF55681">
    <property type="entry name" value="Class II aaRS and biotin synthetases"/>
    <property type="match status" value="1"/>
</dbReference>
<comment type="catalytic activity">
    <reaction evidence="11">
        <text>tRNA(Thr) + L-threonine + ATP = L-threonyl-tRNA(Thr) + AMP + diphosphate + H(+)</text>
        <dbReference type="Rhea" id="RHEA:24624"/>
        <dbReference type="Rhea" id="RHEA-COMP:9670"/>
        <dbReference type="Rhea" id="RHEA-COMP:9704"/>
        <dbReference type="ChEBI" id="CHEBI:15378"/>
        <dbReference type="ChEBI" id="CHEBI:30616"/>
        <dbReference type="ChEBI" id="CHEBI:33019"/>
        <dbReference type="ChEBI" id="CHEBI:57926"/>
        <dbReference type="ChEBI" id="CHEBI:78442"/>
        <dbReference type="ChEBI" id="CHEBI:78534"/>
        <dbReference type="ChEBI" id="CHEBI:456215"/>
        <dbReference type="EC" id="6.1.1.3"/>
    </reaction>
</comment>
<dbReference type="Pfam" id="PF08915">
    <property type="entry name" value="tRNA-Thr_ED"/>
    <property type="match status" value="1"/>
</dbReference>
<accession>A0A3R9PI73</accession>
<dbReference type="AlphaFoldDB" id="A0A3R9PI73"/>
<evidence type="ECO:0000256" key="1">
    <source>
        <dbReference type="ARBA" id="ARBA00008226"/>
    </source>
</evidence>
<dbReference type="InterPro" id="IPR023509">
    <property type="entry name" value="DTD-like_sf"/>
</dbReference>
<evidence type="ECO:0000313" key="15">
    <source>
        <dbReference type="Proteomes" id="UP000277582"/>
    </source>
</evidence>
<evidence type="ECO:0000256" key="10">
    <source>
        <dbReference type="ARBA" id="ARBA00023146"/>
    </source>
</evidence>
<dbReference type="InterPro" id="IPR002314">
    <property type="entry name" value="aa-tRNA-synt_IIb"/>
</dbReference>
<dbReference type="RefSeq" id="WP_125671564.1">
    <property type="nucleotide sequence ID" value="NZ_RCOS01000099.1"/>
</dbReference>
<dbReference type="OrthoDB" id="372136at2157"/>
<proteinExistence type="inferred from homology"/>
<dbReference type="GO" id="GO:0006435">
    <property type="term" value="P:threonyl-tRNA aminoacylation"/>
    <property type="evidence" value="ECO:0007669"/>
    <property type="project" value="UniProtKB-UniRule"/>
</dbReference>
<dbReference type="InterPro" id="IPR006195">
    <property type="entry name" value="aa-tRNA-synth_II"/>
</dbReference>
<sequence>MRILALHSDFFRFRVRQKAVEAAEEPENREGEFSDLLVLFTSFEKGDSEEEISLAIEDIKDVSSRVGTTSLLVYPWVHLTENPLPFYEAKRLMNLFAESLKKENFSVAIAPIGWYKEFEIKVKGHPLSESLRVIRAGERKAEREKEAEEHGRFAILHPDGREEEIGDLDSIADEELKIFIRNEVFGKVPSGEKPRHIELMRRLELVDYERSSDIGHFRFYPAGTLVKRLIEELALNVAISIGAMEIETPLMYRLDVPAIAEQASKFRERMYTIQVDNNQLILRFAGDFGLFEMMKDMNISYRHLPVSFYEISPSFRLEQRGEAVGLRRLRAFTMPDIHTFARDMKQGISVYKMYYEKYHNLLRELGIEYVVAFRVVERFYEELKPEIIDMLRISGKSALIEILPEMKHYWAMKHEFQFVDSTGGNAQLSTVQLDVEDSARYGIFYIDEKGERRPGIIVHTSMGSIERLIYAVLETAAKRGKKGKKPMLPLWLSPTQVRIIPVSQEHLAYAEKILDSIKDRVRADLDDREMTLSHKIRDAERKWIPYIVVVGAAEEEMSKIRVRRRSDGADYYTTPDDLVKEILENTEGMPFRRINVPERLSKRPIFVGSS</sequence>
<evidence type="ECO:0000256" key="8">
    <source>
        <dbReference type="ARBA" id="ARBA00022884"/>
    </source>
</evidence>
<evidence type="ECO:0000256" key="3">
    <source>
        <dbReference type="ARBA" id="ARBA00022555"/>
    </source>
</evidence>
<dbReference type="NCBIfam" id="TIGR00418">
    <property type="entry name" value="thrS"/>
    <property type="match status" value="1"/>
</dbReference>
<evidence type="ECO:0000313" key="14">
    <source>
        <dbReference type="EMBL" id="RSN74170.1"/>
    </source>
</evidence>
<evidence type="ECO:0000256" key="6">
    <source>
        <dbReference type="ARBA" id="ARBA00022833"/>
    </source>
</evidence>
<organism evidence="14 15">
    <name type="scientific">Candidatus Methanodesulfokora washburnensis</name>
    <dbReference type="NCBI Taxonomy" id="2478471"/>
    <lineage>
        <taxon>Archaea</taxon>
        <taxon>Thermoproteota</taxon>
        <taxon>Candidatus Korarchaeia</taxon>
        <taxon>Candidatus Korarchaeia incertae sedis</taxon>
        <taxon>Candidatus Methanodesulfokora</taxon>
    </lineage>
</organism>
<dbReference type="NCBIfam" id="NF003068">
    <property type="entry name" value="PRK03991.1"/>
    <property type="match status" value="1"/>
</dbReference>
<dbReference type="InterPro" id="IPR015011">
    <property type="entry name" value="Threonyl-tRNA_syn_edit_dom_arc"/>
</dbReference>
<dbReference type="Gene3D" id="3.50.80.10">
    <property type="entry name" value="D-tyrosyl-tRNA(Tyr) deacylase"/>
    <property type="match status" value="1"/>
</dbReference>
<keyword evidence="9" id="KW-0648">Protein biosynthesis</keyword>
<keyword evidence="4 14" id="KW-0436">Ligase</keyword>
<dbReference type="Proteomes" id="UP000277582">
    <property type="component" value="Unassembled WGS sequence"/>
</dbReference>
<evidence type="ECO:0000259" key="13">
    <source>
        <dbReference type="PROSITE" id="PS50862"/>
    </source>
</evidence>
<name>A0A3R9PI73_9CREN</name>
<dbReference type="GO" id="GO:0008270">
    <property type="term" value="F:zinc ion binding"/>
    <property type="evidence" value="ECO:0007669"/>
    <property type="project" value="InterPro"/>
</dbReference>
<keyword evidence="2" id="KW-0963">Cytoplasm</keyword>
<dbReference type="InterPro" id="IPR036621">
    <property type="entry name" value="Anticodon-bd_dom_sf"/>
</dbReference>
<dbReference type="CDD" id="cd00860">
    <property type="entry name" value="ThrRS_anticodon"/>
    <property type="match status" value="1"/>
</dbReference>
<dbReference type="GO" id="GO:0005524">
    <property type="term" value="F:ATP binding"/>
    <property type="evidence" value="ECO:0007669"/>
    <property type="project" value="UniProtKB-KW"/>
</dbReference>
<dbReference type="InterPro" id="IPR045864">
    <property type="entry name" value="aa-tRNA-synth_II/BPL/LPL"/>
</dbReference>
<dbReference type="InterPro" id="IPR002320">
    <property type="entry name" value="Thr-tRNA-ligase_IIa"/>
</dbReference>
<dbReference type="InterPro" id="IPR004154">
    <property type="entry name" value="Anticodon-bd"/>
</dbReference>
<evidence type="ECO:0000256" key="11">
    <source>
        <dbReference type="ARBA" id="ARBA00049515"/>
    </source>
</evidence>
<evidence type="ECO:0000256" key="7">
    <source>
        <dbReference type="ARBA" id="ARBA00022840"/>
    </source>
</evidence>
<comment type="caution">
    <text evidence="14">The sequence shown here is derived from an EMBL/GenBank/DDBJ whole genome shotgun (WGS) entry which is preliminary data.</text>
</comment>
<evidence type="ECO:0000256" key="4">
    <source>
        <dbReference type="ARBA" id="ARBA00022598"/>
    </source>
</evidence>
<keyword evidence="7" id="KW-0067">ATP-binding</keyword>
<dbReference type="Gene3D" id="3.30.930.10">
    <property type="entry name" value="Bira Bifunctional Protein, Domain 2"/>
    <property type="match status" value="1"/>
</dbReference>